<sequence length="206" mass="21458">MMRFFAPTADKGAVQLASTLGVDGRGRLGVLARTRTELAPATQRAAPTYPPADGAASLAAASAAQVGCWGLAYAPAWPTGAPLPHLVRQARLLHCGDEDAAAGGGGAAAARTASVAAACLRRRRRRRRRRQRQRRRRRGGRPAARPRTPPALQRRRIVRNRAAAARFNAARVAARAAAKAEGAGGGGEGVPPSIADVPPPEVYSGD</sequence>
<feature type="region of interest" description="Disordered" evidence="1">
    <location>
        <begin position="122"/>
        <end position="157"/>
    </location>
</feature>
<feature type="region of interest" description="Disordered" evidence="1">
    <location>
        <begin position="169"/>
        <end position="206"/>
    </location>
</feature>
<dbReference type="AlphaFoldDB" id="A0A1X6NNN2"/>
<feature type="compositionally biased region" description="Low complexity" evidence="1">
    <location>
        <begin position="141"/>
        <end position="152"/>
    </location>
</feature>
<reference evidence="2 3" key="1">
    <citation type="submission" date="2017-03" db="EMBL/GenBank/DDBJ databases">
        <title>WGS assembly of Porphyra umbilicalis.</title>
        <authorList>
            <person name="Brawley S.H."/>
            <person name="Blouin N.A."/>
            <person name="Ficko-Blean E."/>
            <person name="Wheeler G.L."/>
            <person name="Lohr M."/>
            <person name="Goodson H.V."/>
            <person name="Jenkins J.W."/>
            <person name="Blaby-Haas C.E."/>
            <person name="Helliwell K.E."/>
            <person name="Chan C."/>
            <person name="Marriage T."/>
            <person name="Bhattacharya D."/>
            <person name="Klein A.S."/>
            <person name="Badis Y."/>
            <person name="Brodie J."/>
            <person name="Cao Y."/>
            <person name="Collen J."/>
            <person name="Dittami S.M."/>
            <person name="Gachon C.M."/>
            <person name="Green B.R."/>
            <person name="Karpowicz S."/>
            <person name="Kim J.W."/>
            <person name="Kudahl U."/>
            <person name="Lin S."/>
            <person name="Michel G."/>
            <person name="Mittag M."/>
            <person name="Olson B.J."/>
            <person name="Pangilinan J."/>
            <person name="Peng Y."/>
            <person name="Qiu H."/>
            <person name="Shu S."/>
            <person name="Singer J.T."/>
            <person name="Smith A.G."/>
            <person name="Sprecher B.N."/>
            <person name="Wagner V."/>
            <person name="Wang W."/>
            <person name="Wang Z.-Y."/>
            <person name="Yan J."/>
            <person name="Yarish C."/>
            <person name="Zoeuner-Riek S."/>
            <person name="Zhuang Y."/>
            <person name="Zou Y."/>
            <person name="Lindquist E.A."/>
            <person name="Grimwood J."/>
            <person name="Barry K."/>
            <person name="Rokhsar D.S."/>
            <person name="Schmutz J."/>
            <person name="Stiller J.W."/>
            <person name="Grossman A.R."/>
            <person name="Prochnik S.E."/>
        </authorList>
    </citation>
    <scope>NUCLEOTIDE SEQUENCE [LARGE SCALE GENOMIC DNA]</scope>
    <source>
        <strain evidence="2">4086291</strain>
    </source>
</reference>
<evidence type="ECO:0000313" key="2">
    <source>
        <dbReference type="EMBL" id="OSX70140.1"/>
    </source>
</evidence>
<dbReference type="EMBL" id="KV919305">
    <property type="protein sequence ID" value="OSX70140.1"/>
    <property type="molecule type" value="Genomic_DNA"/>
</dbReference>
<protein>
    <submittedName>
        <fullName evidence="2">Uncharacterized protein</fullName>
    </submittedName>
</protein>
<organism evidence="2 3">
    <name type="scientific">Porphyra umbilicalis</name>
    <name type="common">Purple laver</name>
    <name type="synonym">Red alga</name>
    <dbReference type="NCBI Taxonomy" id="2786"/>
    <lineage>
        <taxon>Eukaryota</taxon>
        <taxon>Rhodophyta</taxon>
        <taxon>Bangiophyceae</taxon>
        <taxon>Bangiales</taxon>
        <taxon>Bangiaceae</taxon>
        <taxon>Porphyra</taxon>
    </lineage>
</organism>
<evidence type="ECO:0000256" key="1">
    <source>
        <dbReference type="SAM" id="MobiDB-lite"/>
    </source>
</evidence>
<feature type="compositionally biased region" description="Basic residues" evidence="1">
    <location>
        <begin position="122"/>
        <end position="140"/>
    </location>
</feature>
<gene>
    <name evidence="2" type="ORF">BU14_0887s0002</name>
</gene>
<dbReference type="Proteomes" id="UP000218209">
    <property type="component" value="Unassembled WGS sequence"/>
</dbReference>
<keyword evidence="3" id="KW-1185">Reference proteome</keyword>
<evidence type="ECO:0000313" key="3">
    <source>
        <dbReference type="Proteomes" id="UP000218209"/>
    </source>
</evidence>
<proteinExistence type="predicted"/>
<name>A0A1X6NNN2_PORUM</name>
<accession>A0A1X6NNN2</accession>
<feature type="compositionally biased region" description="Pro residues" evidence="1">
    <location>
        <begin position="197"/>
        <end position="206"/>
    </location>
</feature>
<feature type="compositionally biased region" description="Low complexity" evidence="1">
    <location>
        <begin position="169"/>
        <end position="181"/>
    </location>
</feature>